<protein>
    <submittedName>
        <fullName evidence="7">Diguanylate cyclase/phosphodiesterase with PAS/PAC sensor(S)</fullName>
    </submittedName>
</protein>
<dbReference type="GO" id="GO:0016020">
    <property type="term" value="C:membrane"/>
    <property type="evidence" value="ECO:0007669"/>
    <property type="project" value="InterPro"/>
</dbReference>
<feature type="domain" description="HAMP" evidence="5">
    <location>
        <begin position="205"/>
        <end position="257"/>
    </location>
</feature>
<dbReference type="Gene3D" id="3.30.70.270">
    <property type="match status" value="1"/>
</dbReference>
<dbReference type="CDD" id="cd01949">
    <property type="entry name" value="GGDEF"/>
    <property type="match status" value="1"/>
</dbReference>
<dbReference type="PROSITE" id="PS50112">
    <property type="entry name" value="PAS"/>
    <property type="match status" value="1"/>
</dbReference>
<dbReference type="CDD" id="cd01948">
    <property type="entry name" value="EAL"/>
    <property type="match status" value="1"/>
</dbReference>
<keyword evidence="8" id="KW-1185">Reference proteome</keyword>
<dbReference type="NCBIfam" id="TIGR00254">
    <property type="entry name" value="GGDEF"/>
    <property type="match status" value="1"/>
</dbReference>
<dbReference type="CDD" id="cd06225">
    <property type="entry name" value="HAMP"/>
    <property type="match status" value="1"/>
</dbReference>
<feature type="domain" description="GGDEF" evidence="6">
    <location>
        <begin position="432"/>
        <end position="565"/>
    </location>
</feature>
<gene>
    <name evidence="7" type="ORF">Sps_03141</name>
</gene>
<dbReference type="SMART" id="SM00304">
    <property type="entry name" value="HAMP"/>
    <property type="match status" value="1"/>
</dbReference>
<dbReference type="PROSITE" id="PS50883">
    <property type="entry name" value="EAL"/>
    <property type="match status" value="1"/>
</dbReference>
<evidence type="ECO:0000259" key="5">
    <source>
        <dbReference type="PROSITE" id="PS50885"/>
    </source>
</evidence>
<name>A0A1S6HS17_9GAMM</name>
<dbReference type="SMART" id="SM00267">
    <property type="entry name" value="GGDEF"/>
    <property type="match status" value="1"/>
</dbReference>
<dbReference type="InterPro" id="IPR043128">
    <property type="entry name" value="Rev_trsase/Diguanyl_cyclase"/>
</dbReference>
<dbReference type="PANTHER" id="PTHR44757">
    <property type="entry name" value="DIGUANYLATE CYCLASE DGCP"/>
    <property type="match status" value="1"/>
</dbReference>
<dbReference type="PROSITE" id="PS50887">
    <property type="entry name" value="GGDEF"/>
    <property type="match status" value="1"/>
</dbReference>
<dbReference type="Gene3D" id="3.20.20.450">
    <property type="entry name" value="EAL domain"/>
    <property type="match status" value="1"/>
</dbReference>
<evidence type="ECO:0000313" key="7">
    <source>
        <dbReference type="EMBL" id="AQS38284.1"/>
    </source>
</evidence>
<dbReference type="SUPFAM" id="SSF55073">
    <property type="entry name" value="Nucleotide cyclase"/>
    <property type="match status" value="1"/>
</dbReference>
<dbReference type="GO" id="GO:0007165">
    <property type="term" value="P:signal transduction"/>
    <property type="evidence" value="ECO:0007669"/>
    <property type="project" value="InterPro"/>
</dbReference>
<dbReference type="InterPro" id="IPR003660">
    <property type="entry name" value="HAMP_dom"/>
</dbReference>
<dbReference type="InterPro" id="IPR035965">
    <property type="entry name" value="PAS-like_dom_sf"/>
</dbReference>
<dbReference type="InterPro" id="IPR001633">
    <property type="entry name" value="EAL_dom"/>
</dbReference>
<dbReference type="Pfam" id="PF00990">
    <property type="entry name" value="GGDEF"/>
    <property type="match status" value="1"/>
</dbReference>
<feature type="transmembrane region" description="Helical" evidence="2">
    <location>
        <begin position="181"/>
        <end position="203"/>
    </location>
</feature>
<dbReference type="Pfam" id="PF00989">
    <property type="entry name" value="PAS"/>
    <property type="match status" value="1"/>
</dbReference>
<feature type="domain" description="PAS" evidence="3">
    <location>
        <begin position="269"/>
        <end position="306"/>
    </location>
</feature>
<dbReference type="NCBIfam" id="TIGR00229">
    <property type="entry name" value="sensory_box"/>
    <property type="match status" value="1"/>
</dbReference>
<dbReference type="PROSITE" id="PS50885">
    <property type="entry name" value="HAMP"/>
    <property type="match status" value="1"/>
</dbReference>
<reference evidence="7 8" key="1">
    <citation type="submission" date="2016-03" db="EMBL/GenBank/DDBJ databases">
        <title>Complete genome sequence of Shewanella psychrophila WP2, a deep sea bacterium isolated from west Pacific sediment.</title>
        <authorList>
            <person name="Xu G."/>
            <person name="Jian H."/>
        </authorList>
    </citation>
    <scope>NUCLEOTIDE SEQUENCE [LARGE SCALE GENOMIC DNA]</scope>
    <source>
        <strain evidence="7 8">WP2</strain>
    </source>
</reference>
<dbReference type="CDD" id="cd00130">
    <property type="entry name" value="PAS"/>
    <property type="match status" value="1"/>
</dbReference>
<keyword evidence="2" id="KW-0472">Membrane</keyword>
<dbReference type="SUPFAM" id="SSF141868">
    <property type="entry name" value="EAL domain-like"/>
    <property type="match status" value="1"/>
</dbReference>
<dbReference type="InterPro" id="IPR035919">
    <property type="entry name" value="EAL_sf"/>
</dbReference>
<dbReference type="SMART" id="SM00052">
    <property type="entry name" value="EAL"/>
    <property type="match status" value="1"/>
</dbReference>
<evidence type="ECO:0000313" key="8">
    <source>
        <dbReference type="Proteomes" id="UP000189545"/>
    </source>
</evidence>
<dbReference type="Proteomes" id="UP000189545">
    <property type="component" value="Chromosome"/>
</dbReference>
<dbReference type="SUPFAM" id="SSF158472">
    <property type="entry name" value="HAMP domain-like"/>
    <property type="match status" value="1"/>
</dbReference>
<evidence type="ECO:0000256" key="1">
    <source>
        <dbReference type="ARBA" id="ARBA00001946"/>
    </source>
</evidence>
<evidence type="ECO:0000259" key="3">
    <source>
        <dbReference type="PROSITE" id="PS50112"/>
    </source>
</evidence>
<dbReference type="PANTHER" id="PTHR44757:SF2">
    <property type="entry name" value="BIOFILM ARCHITECTURE MAINTENANCE PROTEIN MBAA"/>
    <property type="match status" value="1"/>
</dbReference>
<accession>A0A1S6HS17</accession>
<evidence type="ECO:0000256" key="2">
    <source>
        <dbReference type="SAM" id="Phobius"/>
    </source>
</evidence>
<dbReference type="Pfam" id="PF00672">
    <property type="entry name" value="HAMP"/>
    <property type="match status" value="1"/>
</dbReference>
<feature type="transmembrane region" description="Helical" evidence="2">
    <location>
        <begin position="12"/>
        <end position="30"/>
    </location>
</feature>
<keyword evidence="2" id="KW-1133">Transmembrane helix</keyword>
<dbReference type="InterPro" id="IPR029787">
    <property type="entry name" value="Nucleotide_cyclase"/>
</dbReference>
<evidence type="ECO:0000259" key="4">
    <source>
        <dbReference type="PROSITE" id="PS50883"/>
    </source>
</evidence>
<dbReference type="InterPro" id="IPR013767">
    <property type="entry name" value="PAS_fold"/>
</dbReference>
<proteinExistence type="predicted"/>
<keyword evidence="2" id="KW-0812">Transmembrane</keyword>
<dbReference type="AlphaFoldDB" id="A0A1S6HS17"/>
<comment type="cofactor">
    <cofactor evidence="1">
        <name>Mg(2+)</name>
        <dbReference type="ChEBI" id="CHEBI:18420"/>
    </cofactor>
</comment>
<dbReference type="Gene3D" id="6.10.340.10">
    <property type="match status" value="1"/>
</dbReference>
<dbReference type="KEGG" id="spsw:Sps_03141"/>
<dbReference type="GO" id="GO:0006355">
    <property type="term" value="P:regulation of DNA-templated transcription"/>
    <property type="evidence" value="ECO:0007669"/>
    <property type="project" value="InterPro"/>
</dbReference>
<evidence type="ECO:0000259" key="6">
    <source>
        <dbReference type="PROSITE" id="PS50887"/>
    </source>
</evidence>
<dbReference type="SMART" id="SM00091">
    <property type="entry name" value="PAS"/>
    <property type="match status" value="1"/>
</dbReference>
<feature type="domain" description="EAL" evidence="4">
    <location>
        <begin position="574"/>
        <end position="828"/>
    </location>
</feature>
<dbReference type="InterPro" id="IPR000014">
    <property type="entry name" value="PAS"/>
</dbReference>
<dbReference type="GO" id="GO:0003824">
    <property type="term" value="F:catalytic activity"/>
    <property type="evidence" value="ECO:0007669"/>
    <property type="project" value="UniProtKB-ARBA"/>
</dbReference>
<dbReference type="InterPro" id="IPR000160">
    <property type="entry name" value="GGDEF_dom"/>
</dbReference>
<dbReference type="EMBL" id="CP014782">
    <property type="protein sequence ID" value="AQS38284.1"/>
    <property type="molecule type" value="Genomic_DNA"/>
</dbReference>
<dbReference type="STRING" id="225848.Sps_03141"/>
<dbReference type="InterPro" id="IPR052155">
    <property type="entry name" value="Biofilm_reg_signaling"/>
</dbReference>
<dbReference type="SUPFAM" id="SSF55785">
    <property type="entry name" value="PYP-like sensor domain (PAS domain)"/>
    <property type="match status" value="1"/>
</dbReference>
<dbReference type="Pfam" id="PF00563">
    <property type="entry name" value="EAL"/>
    <property type="match status" value="1"/>
</dbReference>
<dbReference type="Gene3D" id="3.30.450.20">
    <property type="entry name" value="PAS domain"/>
    <property type="match status" value="1"/>
</dbReference>
<sequence>MKGIRTLSLRLWLPGLILFTFSALGGFVVLQSYKDLESELVNSSLNFIRKDISALQRQMEKQLSSDRPLEAEQSLSARGVNTRYKTLLSLDESGKILHSTRFAIKGLMANSALPLFEMKRFIQVQKNKQMDIQISDDGHQIFAYYPLVLARAANEIRPTRTGAIFVIYDLSSEQAQIWSKVSLFSIPIGLLLLLAMVIISLFLDLFVTRPIRHLATRSKNLADGQLEVRCQIKGQGEIALLGQSFNDMATQLEERFELSRQAEIATLEQKLLVTDILNSTAEAIYGIDLKGECIFANPTCIKMLGYRDITELLGKDMHELIHYKHADLTPYRIKDCPIFNVLHTGKGVHINSEKLWRADGSGFTSEYWSYPIEREDKIIGAVVTFLDTTDREIAAEVIRHQAHYDTLTDLPNRFLALERLSQMLEESERSKDNIAVLFLDLDDFKKINDSLGHETGDKLLIESAERLLNSIRNGDTVGRLGGDEFIILLHGLKQAANARPVAEHLINSFRKPFLVGERELILTASIGISIYPDDGHNASELLRNADSAMYHAKEKGRNTYSYFTNKMNKEVSRRLAIEEQIHGALERGEFEVFYQTQVDIINNIVMGAEALLRWSNPALGNISPDEFIPIAEQTGVIIPLGKFVFLQAIVATTLWKKKHLSPFRIAINLSPCQFRDPDLVSFIIDNVNQSKMSPKDIELEITEGVLLSGHDYITEALESLSKAGFSLAMDDFGTGYSSLNYLRTYPFNVLKIDRSFINDIETGTANKELVLAMIAMAHALGIEVVAEGVETEAQLNYLKSINCDYAQGYFFSKPSPVVKLLMSSPEPQCDINTINTP</sequence>
<dbReference type="FunFam" id="3.30.70.270:FF:000001">
    <property type="entry name" value="Diguanylate cyclase domain protein"/>
    <property type="match status" value="1"/>
</dbReference>
<dbReference type="OrthoDB" id="9816034at2"/>
<organism evidence="7 8">
    <name type="scientific">Shewanella psychrophila</name>
    <dbReference type="NCBI Taxonomy" id="225848"/>
    <lineage>
        <taxon>Bacteria</taxon>
        <taxon>Pseudomonadati</taxon>
        <taxon>Pseudomonadota</taxon>
        <taxon>Gammaproteobacteria</taxon>
        <taxon>Alteromonadales</taxon>
        <taxon>Shewanellaceae</taxon>
        <taxon>Shewanella</taxon>
    </lineage>
</organism>